<evidence type="ECO:0008006" key="3">
    <source>
        <dbReference type="Google" id="ProtNLM"/>
    </source>
</evidence>
<reference evidence="2" key="1">
    <citation type="submission" date="2017-02" db="EMBL/GenBank/DDBJ databases">
        <authorList>
            <person name="Varghese N."/>
            <person name="Submissions S."/>
        </authorList>
    </citation>
    <scope>NUCLEOTIDE SEQUENCE [LARGE SCALE GENOMIC DNA]</scope>
    <source>
        <strain evidence="2">DSM 3072</strain>
    </source>
</reference>
<dbReference type="Proteomes" id="UP000242432">
    <property type="component" value="Unassembled WGS sequence"/>
</dbReference>
<dbReference type="AlphaFoldDB" id="A0A1T4VMI8"/>
<accession>A0A1T4VMI8</accession>
<proteinExistence type="predicted"/>
<keyword evidence="2" id="KW-1185">Reference proteome</keyword>
<name>A0A1T4VMI8_9GAMM</name>
<dbReference type="RefSeq" id="WP_078929154.1">
    <property type="nucleotide sequence ID" value="NZ_FUXX01000034.1"/>
</dbReference>
<evidence type="ECO:0000313" key="1">
    <source>
        <dbReference type="EMBL" id="SKA66202.1"/>
    </source>
</evidence>
<sequence length="238" mass="27484">MKEIVTNIIILLSLSSLSGCSYIYSLLHRNDTTKENSSNDEGYYDFVKEQMKKEIKPFQKLYEQGDIVKNDKYRLVIPKGFIAIDNEDINALIAQAPGKSITVSIQTYDAKREGEIGCDSVVDFYKKDPTSGFYKAPYFIKTRKGSGCELFLQRHIENNVKYGLFTFTKRFDDSKQFYEVSSSISSSVSYEDYIALIKDFFKTAQSSEVQQVLKYMVKEYDNDDKILKEKQYDVTLTK</sequence>
<dbReference type="EMBL" id="FUXX01000034">
    <property type="protein sequence ID" value="SKA66202.1"/>
    <property type="molecule type" value="Genomic_DNA"/>
</dbReference>
<dbReference type="PROSITE" id="PS51257">
    <property type="entry name" value="PROKAR_LIPOPROTEIN"/>
    <property type="match status" value="1"/>
</dbReference>
<protein>
    <recommendedName>
        <fullName evidence="3">Lipoprotein</fullName>
    </recommendedName>
</protein>
<evidence type="ECO:0000313" key="2">
    <source>
        <dbReference type="Proteomes" id="UP000242432"/>
    </source>
</evidence>
<gene>
    <name evidence="1" type="ORF">SAMN02745213_01775</name>
</gene>
<organism evidence="1 2">
    <name type="scientific">Succinivibrio dextrinosolvens DSM 3072</name>
    <dbReference type="NCBI Taxonomy" id="1123324"/>
    <lineage>
        <taxon>Bacteria</taxon>
        <taxon>Pseudomonadati</taxon>
        <taxon>Pseudomonadota</taxon>
        <taxon>Gammaproteobacteria</taxon>
        <taxon>Aeromonadales</taxon>
        <taxon>Succinivibrionaceae</taxon>
        <taxon>Succinivibrio</taxon>
    </lineage>
</organism>